<keyword evidence="1" id="KW-0479">Metal-binding</keyword>
<evidence type="ECO:0000256" key="4">
    <source>
        <dbReference type="SAM" id="MobiDB-lite"/>
    </source>
</evidence>
<protein>
    <recommendedName>
        <fullName evidence="9">MBD domain-containing protein</fullName>
    </recommendedName>
</protein>
<dbReference type="InterPro" id="IPR016177">
    <property type="entry name" value="DNA-bd_dom_sf"/>
</dbReference>
<dbReference type="Gene3D" id="3.30.890.10">
    <property type="entry name" value="Methyl-cpg-binding Protein 2, Chain A"/>
    <property type="match status" value="1"/>
</dbReference>
<feature type="domain" description="CXXC-type" evidence="6">
    <location>
        <begin position="1"/>
        <end position="54"/>
    </location>
</feature>
<keyword evidence="3" id="KW-0862">Zinc</keyword>
<feature type="region of interest" description="Disordered" evidence="4">
    <location>
        <begin position="306"/>
        <end position="483"/>
    </location>
</feature>
<feature type="compositionally biased region" description="Low complexity" evidence="4">
    <location>
        <begin position="365"/>
        <end position="385"/>
    </location>
</feature>
<feature type="compositionally biased region" description="Pro residues" evidence="4">
    <location>
        <begin position="451"/>
        <end position="463"/>
    </location>
</feature>
<sequence length="542" mass="57611">MDKATRCKECPGCRHAAAVREGSSVGCGKCLQCYKKRYGTAAESRQSCALSYCTGMRQGERGAAIAGLGAGWTLYEIKRKGDGPPDTYWLSPEGARFRSRTELLVYLHTTGQAADGWDWDRPARTPVPPGKAGTPSPEMLAAAKRVFEAWSARDGGGTAAPAEGGRARRAGKAFYDYEDLRALGSNGLHEEGFFNLNRDWTNNLLITDRGVVHGHGMVAKMRLAKGKTFVDVTSPYGRTYFKLGNFSHETGDDVWAHSFFVNEAMEEFGQVATLKRTIERNLPGSCLGLKLLRDVDANEELLVEYVDKGPGGSPRKRRRRAPSAAAADDEEKQGGEEDSADGDDGERRRATASAGRPPSSRRRAAAAPAEVATPTPPAASAALAAPAPPPPAPAPPAAAPRSSGAARAGAPAAAPRAPAPPRAPTPGRRARGSRGAARARAPGRRARAAPAPRPRPAPRPPRAAPLRAAQRPRPGRRAARAGGDLRALLTGDVWGFKPTGQGMIELAAVGAVFAESPHLKGLARKRFRRALERARRFADAEA</sequence>
<feature type="domain" description="MBD" evidence="5">
    <location>
        <begin position="58"/>
        <end position="124"/>
    </location>
</feature>
<reference evidence="7 8" key="1">
    <citation type="submission" date="2024-03" db="EMBL/GenBank/DDBJ databases">
        <title>Aureococcus anophagefferens CCMP1851 and Kratosvirus quantuckense: Draft genome of a second virus-susceptible host strain in the model system.</title>
        <authorList>
            <person name="Chase E."/>
            <person name="Truchon A.R."/>
            <person name="Schepens W."/>
            <person name="Wilhelm S.W."/>
        </authorList>
    </citation>
    <scope>NUCLEOTIDE SEQUENCE [LARGE SCALE GENOMIC DNA]</scope>
    <source>
        <strain evidence="7 8">CCMP1851</strain>
    </source>
</reference>
<feature type="compositionally biased region" description="Acidic residues" evidence="4">
    <location>
        <begin position="327"/>
        <end position="344"/>
    </location>
</feature>
<dbReference type="Proteomes" id="UP001363151">
    <property type="component" value="Unassembled WGS sequence"/>
</dbReference>
<evidence type="ECO:0000256" key="2">
    <source>
        <dbReference type="ARBA" id="ARBA00022771"/>
    </source>
</evidence>
<evidence type="ECO:0000313" key="7">
    <source>
        <dbReference type="EMBL" id="KAK7242744.1"/>
    </source>
</evidence>
<dbReference type="EMBL" id="JBBJCI010000141">
    <property type="protein sequence ID" value="KAK7242744.1"/>
    <property type="molecule type" value="Genomic_DNA"/>
</dbReference>
<proteinExistence type="predicted"/>
<evidence type="ECO:0000313" key="8">
    <source>
        <dbReference type="Proteomes" id="UP001363151"/>
    </source>
</evidence>
<feature type="compositionally biased region" description="Pro residues" evidence="4">
    <location>
        <begin position="386"/>
        <end position="398"/>
    </location>
</feature>
<evidence type="ECO:0008006" key="9">
    <source>
        <dbReference type="Google" id="ProtNLM"/>
    </source>
</evidence>
<name>A0ABR1G2A4_AURAN</name>
<dbReference type="SUPFAM" id="SSF54171">
    <property type="entry name" value="DNA-binding domain"/>
    <property type="match status" value="1"/>
</dbReference>
<feature type="compositionally biased region" description="Low complexity" evidence="4">
    <location>
        <begin position="399"/>
        <end position="416"/>
    </location>
</feature>
<comment type="caution">
    <text evidence="7">The sequence shown here is derived from an EMBL/GenBank/DDBJ whole genome shotgun (WGS) entry which is preliminary data.</text>
</comment>
<keyword evidence="8" id="KW-1185">Reference proteome</keyword>
<gene>
    <name evidence="7" type="ORF">SO694_00016490</name>
</gene>
<accession>A0ABR1G2A4</accession>
<dbReference type="PROSITE" id="PS51058">
    <property type="entry name" value="ZF_CXXC"/>
    <property type="match status" value="1"/>
</dbReference>
<evidence type="ECO:0000259" key="6">
    <source>
        <dbReference type="PROSITE" id="PS51058"/>
    </source>
</evidence>
<dbReference type="InterPro" id="IPR001739">
    <property type="entry name" value="Methyl_CpG_DNA-bd"/>
</dbReference>
<keyword evidence="2" id="KW-0863">Zinc-finger</keyword>
<evidence type="ECO:0000256" key="3">
    <source>
        <dbReference type="ARBA" id="ARBA00022833"/>
    </source>
</evidence>
<evidence type="ECO:0000256" key="1">
    <source>
        <dbReference type="ARBA" id="ARBA00022723"/>
    </source>
</evidence>
<dbReference type="InterPro" id="IPR002857">
    <property type="entry name" value="Znf_CXXC"/>
</dbReference>
<dbReference type="PROSITE" id="PS50982">
    <property type="entry name" value="MBD"/>
    <property type="match status" value="1"/>
</dbReference>
<evidence type="ECO:0000259" key="5">
    <source>
        <dbReference type="PROSITE" id="PS50982"/>
    </source>
</evidence>
<organism evidence="7 8">
    <name type="scientific">Aureococcus anophagefferens</name>
    <name type="common">Harmful bloom alga</name>
    <dbReference type="NCBI Taxonomy" id="44056"/>
    <lineage>
        <taxon>Eukaryota</taxon>
        <taxon>Sar</taxon>
        <taxon>Stramenopiles</taxon>
        <taxon>Ochrophyta</taxon>
        <taxon>Pelagophyceae</taxon>
        <taxon>Pelagomonadales</taxon>
        <taxon>Pelagomonadaceae</taxon>
        <taxon>Aureococcus</taxon>
    </lineage>
</organism>